<gene>
    <name evidence="2" type="ORF">GBAR_LOCUS15405</name>
</gene>
<dbReference type="EMBL" id="CASHTH010002244">
    <property type="protein sequence ID" value="CAI8026885.1"/>
    <property type="molecule type" value="Genomic_DNA"/>
</dbReference>
<evidence type="ECO:0000313" key="3">
    <source>
        <dbReference type="Proteomes" id="UP001174909"/>
    </source>
</evidence>
<name>A0AA35SB80_GEOBA</name>
<evidence type="ECO:0000313" key="2">
    <source>
        <dbReference type="EMBL" id="CAI8026885.1"/>
    </source>
</evidence>
<accession>A0AA35SB80</accession>
<sequence>MGMKYVLWEMRHIESSRKLTQQQITSSTRPLLKTRATSGLPSMTRGCHIN</sequence>
<feature type="region of interest" description="Disordered" evidence="1">
    <location>
        <begin position="19"/>
        <end position="50"/>
    </location>
</feature>
<dbReference type="AlphaFoldDB" id="A0AA35SB80"/>
<organism evidence="2 3">
    <name type="scientific">Geodia barretti</name>
    <name type="common">Barrett's horny sponge</name>
    <dbReference type="NCBI Taxonomy" id="519541"/>
    <lineage>
        <taxon>Eukaryota</taxon>
        <taxon>Metazoa</taxon>
        <taxon>Porifera</taxon>
        <taxon>Demospongiae</taxon>
        <taxon>Heteroscleromorpha</taxon>
        <taxon>Tetractinellida</taxon>
        <taxon>Astrophorina</taxon>
        <taxon>Geodiidae</taxon>
        <taxon>Geodia</taxon>
    </lineage>
</organism>
<dbReference type="Proteomes" id="UP001174909">
    <property type="component" value="Unassembled WGS sequence"/>
</dbReference>
<keyword evidence="3" id="KW-1185">Reference proteome</keyword>
<proteinExistence type="predicted"/>
<evidence type="ECO:0000256" key="1">
    <source>
        <dbReference type="SAM" id="MobiDB-lite"/>
    </source>
</evidence>
<protein>
    <submittedName>
        <fullName evidence="2">Uncharacterized protein</fullName>
    </submittedName>
</protein>
<reference evidence="2" key="1">
    <citation type="submission" date="2023-03" db="EMBL/GenBank/DDBJ databases">
        <authorList>
            <person name="Steffen K."/>
            <person name="Cardenas P."/>
        </authorList>
    </citation>
    <scope>NUCLEOTIDE SEQUENCE</scope>
</reference>
<comment type="caution">
    <text evidence="2">The sequence shown here is derived from an EMBL/GenBank/DDBJ whole genome shotgun (WGS) entry which is preliminary data.</text>
</comment>
<feature type="compositionally biased region" description="Polar residues" evidence="1">
    <location>
        <begin position="19"/>
        <end position="41"/>
    </location>
</feature>